<comment type="caution">
    <text evidence="7">The sequence shown here is derived from an EMBL/GenBank/DDBJ whole genome shotgun (WGS) entry which is preliminary data.</text>
</comment>
<name>A0A3D8IGX3_9HELI</name>
<keyword evidence="8" id="KW-1185">Reference proteome</keyword>
<comment type="subcellular location">
    <subcellularLocation>
        <location evidence="1">Cell membrane</location>
        <topology evidence="1">Multi-pass membrane protein</topology>
    </subcellularLocation>
</comment>
<accession>A0A3D8IGX3</accession>
<dbReference type="RefSeq" id="WP_115550702.1">
    <property type="nucleotide sequence ID" value="NZ_CAONBV010000123.1"/>
</dbReference>
<dbReference type="GO" id="GO:0015920">
    <property type="term" value="P:lipopolysaccharide transport"/>
    <property type="evidence" value="ECO:0007669"/>
    <property type="project" value="TreeGrafter"/>
</dbReference>
<dbReference type="PANTHER" id="PTHR33529:SF6">
    <property type="entry name" value="YJGP_YJGQ FAMILY PERMEASE"/>
    <property type="match status" value="1"/>
</dbReference>
<evidence type="ECO:0000313" key="7">
    <source>
        <dbReference type="EMBL" id="RDU64368.1"/>
    </source>
</evidence>
<feature type="transmembrane region" description="Helical" evidence="6">
    <location>
        <begin position="302"/>
        <end position="322"/>
    </location>
</feature>
<sequence length="357" mass="41458">MSLFFRYIGFLYLKYFFFLFVSLECFFVVIDLVKYLDELPNSANLIVLLLVYDFMYASQFILPLSLILAQIVLMIVLLKNSQWTAFLALGYSKIKIFLPIFMLSFLMTFCFIAFNATSFAYAKEQVDLIINEGFLGNVKRDLFVKYNNTYIYFEKIFPLLQSAENVQIYEFNTDNSLILRMIESQKAVFNGEEWNLQNVTITNFDNILQIGQNPLTIQNEESYTTLHGFKPKILENIYERKGNISIIDAYEAIMLLKEQGVNTQKIRGLLYNLIFFPLFAPLAMICLANFTPNSNRYANLSLITLEMILAVLMSWGIFFSFSRLSISGLLQPEFSILLPIFMLCLVSFWALFKMIKA</sequence>
<evidence type="ECO:0000256" key="4">
    <source>
        <dbReference type="ARBA" id="ARBA00022989"/>
    </source>
</evidence>
<evidence type="ECO:0000256" key="5">
    <source>
        <dbReference type="ARBA" id="ARBA00023136"/>
    </source>
</evidence>
<evidence type="ECO:0000256" key="6">
    <source>
        <dbReference type="SAM" id="Phobius"/>
    </source>
</evidence>
<dbReference type="OrthoDB" id="5372305at2"/>
<reference evidence="7 8" key="1">
    <citation type="submission" date="2018-04" db="EMBL/GenBank/DDBJ databases">
        <title>Novel Campyloabacter and Helicobacter Species and Strains.</title>
        <authorList>
            <person name="Mannion A.J."/>
            <person name="Shen Z."/>
            <person name="Fox J.G."/>
        </authorList>
    </citation>
    <scope>NUCLEOTIDE SEQUENCE [LARGE SCALE GENOMIC DNA]</scope>
    <source>
        <strain evidence="7 8">MIT 99-5101</strain>
    </source>
</reference>
<feature type="transmembrane region" description="Helical" evidence="6">
    <location>
        <begin position="12"/>
        <end position="36"/>
    </location>
</feature>
<evidence type="ECO:0000313" key="8">
    <source>
        <dbReference type="Proteomes" id="UP000256650"/>
    </source>
</evidence>
<dbReference type="EMBL" id="NXLS01000001">
    <property type="protein sequence ID" value="RDU64368.1"/>
    <property type="molecule type" value="Genomic_DNA"/>
</dbReference>
<dbReference type="AlphaFoldDB" id="A0A3D8IGX3"/>
<keyword evidence="5 6" id="KW-0472">Membrane</keyword>
<feature type="transmembrane region" description="Helical" evidence="6">
    <location>
        <begin position="98"/>
        <end position="122"/>
    </location>
</feature>
<evidence type="ECO:0000256" key="2">
    <source>
        <dbReference type="ARBA" id="ARBA00022475"/>
    </source>
</evidence>
<dbReference type="Proteomes" id="UP000256650">
    <property type="component" value="Unassembled WGS sequence"/>
</dbReference>
<keyword evidence="2" id="KW-1003">Cell membrane</keyword>
<protein>
    <submittedName>
        <fullName evidence="7">Permease</fullName>
    </submittedName>
</protein>
<keyword evidence="4 6" id="KW-1133">Transmembrane helix</keyword>
<evidence type="ECO:0000256" key="3">
    <source>
        <dbReference type="ARBA" id="ARBA00022692"/>
    </source>
</evidence>
<dbReference type="PANTHER" id="PTHR33529">
    <property type="entry name" value="SLR0882 PROTEIN-RELATED"/>
    <property type="match status" value="1"/>
</dbReference>
<feature type="transmembrane region" description="Helical" evidence="6">
    <location>
        <begin position="334"/>
        <end position="352"/>
    </location>
</feature>
<keyword evidence="3 6" id="KW-0812">Transmembrane</keyword>
<feature type="transmembrane region" description="Helical" evidence="6">
    <location>
        <begin position="269"/>
        <end position="290"/>
    </location>
</feature>
<gene>
    <name evidence="7" type="ORF">CQA43_00720</name>
</gene>
<organism evidence="7 8">
    <name type="scientific">Helicobacter ganmani</name>
    <dbReference type="NCBI Taxonomy" id="60246"/>
    <lineage>
        <taxon>Bacteria</taxon>
        <taxon>Pseudomonadati</taxon>
        <taxon>Campylobacterota</taxon>
        <taxon>Epsilonproteobacteria</taxon>
        <taxon>Campylobacterales</taxon>
        <taxon>Helicobacteraceae</taxon>
        <taxon>Helicobacter</taxon>
    </lineage>
</organism>
<dbReference type="InterPro" id="IPR005495">
    <property type="entry name" value="LptG/LptF_permease"/>
</dbReference>
<feature type="transmembrane region" description="Helical" evidence="6">
    <location>
        <begin position="56"/>
        <end position="78"/>
    </location>
</feature>
<proteinExistence type="predicted"/>
<dbReference type="GeneID" id="82534817"/>
<dbReference type="GO" id="GO:0043190">
    <property type="term" value="C:ATP-binding cassette (ABC) transporter complex"/>
    <property type="evidence" value="ECO:0007669"/>
    <property type="project" value="TreeGrafter"/>
</dbReference>
<dbReference type="Pfam" id="PF03739">
    <property type="entry name" value="LptF_LptG"/>
    <property type="match status" value="1"/>
</dbReference>
<evidence type="ECO:0000256" key="1">
    <source>
        <dbReference type="ARBA" id="ARBA00004651"/>
    </source>
</evidence>